<evidence type="ECO:0000256" key="2">
    <source>
        <dbReference type="ARBA" id="ARBA00023277"/>
    </source>
</evidence>
<keyword evidence="3 4" id="KW-0624">Polysaccharide degradation</keyword>
<dbReference type="GO" id="GO:0000272">
    <property type="term" value="P:polysaccharide catabolic process"/>
    <property type="evidence" value="ECO:0007669"/>
    <property type="project" value="UniProtKB-KW"/>
</dbReference>
<evidence type="ECO:0000313" key="7">
    <source>
        <dbReference type="Proteomes" id="UP000834106"/>
    </source>
</evidence>
<organism evidence="6 7">
    <name type="scientific">Fraxinus pennsylvanica</name>
    <dbReference type="NCBI Taxonomy" id="56036"/>
    <lineage>
        <taxon>Eukaryota</taxon>
        <taxon>Viridiplantae</taxon>
        <taxon>Streptophyta</taxon>
        <taxon>Embryophyta</taxon>
        <taxon>Tracheophyta</taxon>
        <taxon>Spermatophyta</taxon>
        <taxon>Magnoliopsida</taxon>
        <taxon>eudicotyledons</taxon>
        <taxon>Gunneridae</taxon>
        <taxon>Pentapetalae</taxon>
        <taxon>asterids</taxon>
        <taxon>lamiids</taxon>
        <taxon>Lamiales</taxon>
        <taxon>Oleaceae</taxon>
        <taxon>Oleeae</taxon>
        <taxon>Fraxinus</taxon>
    </lineage>
</organism>
<sequence>MSSFFLPDIDDPLLPDPHTTGTPSSPYTTSDHRLLTRSSETPPTSPLDSVDRFGDSNPKAGKKALKGTHLEGDRLEKMKLEFGIAGEVYECSGELWVYGRLSVAGEWSELSYYRKAKDIAEAALYLASDESRYDFSVSLSGKVPLTYSWYGTRSHPSELTAGVYNTVNRDGYEAIAETFSRNSCNIILPRMDLSDDHQPNESRSSPELLLAQITASCRKHGVEVSGQNSLVSGGPKAIKQIKKNLLGENAVDLFTYQRMGAYFFSPDHFPSFTQFVQNLKQLNLHSDDLPLKDDETADSLPDMNLHKQVA</sequence>
<dbReference type="EC" id="3.2.1.2" evidence="4"/>
<comment type="similarity">
    <text evidence="1 4">Belongs to the glycosyl hydrolase 14 family.</text>
</comment>
<dbReference type="PANTHER" id="PTHR31352:SF3">
    <property type="entry name" value="INACTIVE BETA-AMYLASE 9"/>
    <property type="match status" value="1"/>
</dbReference>
<dbReference type="PRINTS" id="PR00750">
    <property type="entry name" value="BETAAMYLASE"/>
</dbReference>
<name>A0AAD2E3C4_9LAMI</name>
<dbReference type="GO" id="GO:0016161">
    <property type="term" value="F:beta-amylase activity"/>
    <property type="evidence" value="ECO:0007669"/>
    <property type="project" value="UniProtKB-EC"/>
</dbReference>
<dbReference type="AlphaFoldDB" id="A0AAD2E3C4"/>
<evidence type="ECO:0000256" key="5">
    <source>
        <dbReference type="SAM" id="MobiDB-lite"/>
    </source>
</evidence>
<dbReference type="InterPro" id="IPR017853">
    <property type="entry name" value="GH"/>
</dbReference>
<dbReference type="PANTHER" id="PTHR31352">
    <property type="entry name" value="BETA-AMYLASE 1, CHLOROPLASTIC"/>
    <property type="match status" value="1"/>
</dbReference>
<evidence type="ECO:0000256" key="3">
    <source>
        <dbReference type="ARBA" id="ARBA00023326"/>
    </source>
</evidence>
<dbReference type="InterPro" id="IPR001554">
    <property type="entry name" value="Glyco_hydro_14"/>
</dbReference>
<accession>A0AAD2E3C4</accession>
<keyword evidence="4" id="KW-0378">Hydrolase</keyword>
<protein>
    <recommendedName>
        <fullName evidence="4">Beta-amylase</fullName>
        <ecNumber evidence="4">3.2.1.2</ecNumber>
    </recommendedName>
</protein>
<dbReference type="Proteomes" id="UP000834106">
    <property type="component" value="Chromosome 15"/>
</dbReference>
<dbReference type="SUPFAM" id="SSF51445">
    <property type="entry name" value="(Trans)glycosidases"/>
    <property type="match status" value="1"/>
</dbReference>
<keyword evidence="4" id="KW-0326">Glycosidase</keyword>
<feature type="compositionally biased region" description="Low complexity" evidence="5">
    <location>
        <begin position="16"/>
        <end position="29"/>
    </location>
</feature>
<comment type="catalytic activity">
    <reaction evidence="4">
        <text>Hydrolysis of (1-&gt;4)-alpha-D-glucosidic linkages in polysaccharides so as to remove successive maltose units from the non-reducing ends of the chains.</text>
        <dbReference type="EC" id="3.2.1.2"/>
    </reaction>
</comment>
<evidence type="ECO:0000313" key="6">
    <source>
        <dbReference type="EMBL" id="CAI9777207.1"/>
    </source>
</evidence>
<reference evidence="6" key="1">
    <citation type="submission" date="2023-05" db="EMBL/GenBank/DDBJ databases">
        <authorList>
            <person name="Huff M."/>
        </authorList>
    </citation>
    <scope>NUCLEOTIDE SEQUENCE</scope>
</reference>
<proteinExistence type="inferred from homology"/>
<dbReference type="EMBL" id="OU503050">
    <property type="protein sequence ID" value="CAI9777207.1"/>
    <property type="molecule type" value="Genomic_DNA"/>
</dbReference>
<feature type="region of interest" description="Disordered" evidence="5">
    <location>
        <begin position="1"/>
        <end position="64"/>
    </location>
</feature>
<evidence type="ECO:0000256" key="4">
    <source>
        <dbReference type="RuleBase" id="RU000509"/>
    </source>
</evidence>
<evidence type="ECO:0000256" key="1">
    <source>
        <dbReference type="ARBA" id="ARBA00005652"/>
    </source>
</evidence>
<keyword evidence="2 4" id="KW-0119">Carbohydrate metabolism</keyword>
<gene>
    <name evidence="6" type="ORF">FPE_LOCUS24637</name>
</gene>
<dbReference type="Pfam" id="PF01373">
    <property type="entry name" value="Glyco_hydro_14"/>
    <property type="match status" value="1"/>
</dbReference>
<dbReference type="Gene3D" id="3.20.20.80">
    <property type="entry name" value="Glycosidases"/>
    <property type="match status" value="1"/>
</dbReference>
<keyword evidence="7" id="KW-1185">Reference proteome</keyword>